<dbReference type="InterPro" id="IPR029055">
    <property type="entry name" value="Ntn_hydrolases_N"/>
</dbReference>
<organism evidence="4 5">
    <name type="scientific">Algibacter mikhailovii</name>
    <dbReference type="NCBI Taxonomy" id="425498"/>
    <lineage>
        <taxon>Bacteria</taxon>
        <taxon>Pseudomonadati</taxon>
        <taxon>Bacteroidota</taxon>
        <taxon>Flavobacteriia</taxon>
        <taxon>Flavobacteriales</taxon>
        <taxon>Flavobacteriaceae</taxon>
        <taxon>Algibacter</taxon>
    </lineage>
</organism>
<evidence type="ECO:0000256" key="1">
    <source>
        <dbReference type="ARBA" id="ARBA00006625"/>
    </source>
</evidence>
<dbReference type="Gene3D" id="3.60.60.10">
    <property type="entry name" value="Penicillin V Acylase, Chain A"/>
    <property type="match status" value="1"/>
</dbReference>
<keyword evidence="5" id="KW-1185">Reference proteome</keyword>
<dbReference type="Pfam" id="PF02275">
    <property type="entry name" value="CBAH"/>
    <property type="match status" value="1"/>
</dbReference>
<dbReference type="PANTHER" id="PTHR35527:SF2">
    <property type="entry name" value="HYDROLASE"/>
    <property type="match status" value="1"/>
</dbReference>
<proteinExistence type="inferred from homology"/>
<evidence type="ECO:0000256" key="2">
    <source>
        <dbReference type="ARBA" id="ARBA00022801"/>
    </source>
</evidence>
<evidence type="ECO:0000313" key="4">
    <source>
        <dbReference type="EMBL" id="GGZ71879.1"/>
    </source>
</evidence>
<evidence type="ECO:0000313" key="5">
    <source>
        <dbReference type="Proteomes" id="UP000636004"/>
    </source>
</evidence>
<name>A0A918QWQ5_9FLAO</name>
<reference evidence="4" key="1">
    <citation type="journal article" date="2014" name="Int. J. Syst. Evol. Microbiol.">
        <title>Complete genome sequence of Corynebacterium casei LMG S-19264T (=DSM 44701T), isolated from a smear-ripened cheese.</title>
        <authorList>
            <consortium name="US DOE Joint Genome Institute (JGI-PGF)"/>
            <person name="Walter F."/>
            <person name="Albersmeier A."/>
            <person name="Kalinowski J."/>
            <person name="Ruckert C."/>
        </authorList>
    </citation>
    <scope>NUCLEOTIDE SEQUENCE</scope>
    <source>
        <strain evidence="4">KCTC 12710</strain>
    </source>
</reference>
<dbReference type="GO" id="GO:0016787">
    <property type="term" value="F:hydrolase activity"/>
    <property type="evidence" value="ECO:0007669"/>
    <property type="project" value="UniProtKB-KW"/>
</dbReference>
<comment type="caution">
    <text evidence="4">The sequence shown here is derived from an EMBL/GenBank/DDBJ whole genome shotgun (WGS) entry which is preliminary data.</text>
</comment>
<accession>A0A918QWQ5</accession>
<dbReference type="SUPFAM" id="SSF56235">
    <property type="entry name" value="N-terminal nucleophile aminohydrolases (Ntn hydrolases)"/>
    <property type="match status" value="1"/>
</dbReference>
<gene>
    <name evidence="4" type="ORF">GCM10007028_06550</name>
</gene>
<comment type="similarity">
    <text evidence="1">Belongs to the peptidase C59 family.</text>
</comment>
<dbReference type="Proteomes" id="UP000636004">
    <property type="component" value="Unassembled WGS sequence"/>
</dbReference>
<dbReference type="AlphaFoldDB" id="A0A918QWQ5"/>
<feature type="domain" description="Choloylglycine hydrolase/NAAA C-terminal" evidence="3">
    <location>
        <begin position="38"/>
        <end position="335"/>
    </location>
</feature>
<dbReference type="EMBL" id="BMWZ01000001">
    <property type="protein sequence ID" value="GGZ71879.1"/>
    <property type="molecule type" value="Genomic_DNA"/>
</dbReference>
<dbReference type="RefSeq" id="WP_189359324.1">
    <property type="nucleotide sequence ID" value="NZ_BMWZ01000001.1"/>
</dbReference>
<reference evidence="4" key="2">
    <citation type="submission" date="2020-09" db="EMBL/GenBank/DDBJ databases">
        <authorList>
            <person name="Sun Q."/>
            <person name="Kim S."/>
        </authorList>
    </citation>
    <scope>NUCLEOTIDE SEQUENCE</scope>
    <source>
        <strain evidence="4">KCTC 12710</strain>
    </source>
</reference>
<evidence type="ECO:0000259" key="3">
    <source>
        <dbReference type="Pfam" id="PF02275"/>
    </source>
</evidence>
<dbReference type="PANTHER" id="PTHR35527">
    <property type="entry name" value="CHOLOYLGLYCINE HYDROLASE"/>
    <property type="match status" value="1"/>
</dbReference>
<dbReference type="InterPro" id="IPR029132">
    <property type="entry name" value="CBAH/NAAA_C"/>
</dbReference>
<dbReference type="InterPro" id="IPR052193">
    <property type="entry name" value="Peptidase_C59"/>
</dbReference>
<protein>
    <submittedName>
        <fullName evidence="4">Choloylglycine hydrolase</fullName>
    </submittedName>
</protein>
<sequence length="355" mass="39957">MKSISKKHSKKSRLDGLKKVFAIMMTVLILLPQNASACSFFFFNTPQGNRIVGRTMEGPIRMDENIFIAPRNHNDFNGVTGPYGYVGIRHGETEWVSTGINEHGLNVESLGLGANGGITNYLPAGEGDYNQQNLLPFILANAKTVDEAIALVKKTKVETSELEVAHNIEVGLHFSITDLNKAIVIEYVDGSGYPVIYENKLGVMTNEPEYPVQEALASDVIGGESYDVAHAKYSDTEFRPFSRTSTGRFQHLVSLNYVADYTRVQNDFQAVNYAWSMLNTLDIPQGVLYWKWLDENPQMVGYSNVVDLKNKIYYVRSYDNQSIQQIDLKKIDFAKTEYKEVSIFDQANQYNEVAL</sequence>
<keyword evidence="2 4" id="KW-0378">Hydrolase</keyword>